<dbReference type="SUPFAM" id="SSF53098">
    <property type="entry name" value="Ribonuclease H-like"/>
    <property type="match status" value="1"/>
</dbReference>
<dbReference type="EMBL" id="JAFNEN010001217">
    <property type="protein sequence ID" value="KAG8174443.1"/>
    <property type="molecule type" value="Genomic_DNA"/>
</dbReference>
<comment type="caution">
    <text evidence="6">The sequence shown here is derived from an EMBL/GenBank/DDBJ whole genome shotgun (WGS) entry which is preliminary data.</text>
</comment>
<dbReference type="PANTHER" id="PTHR46481">
    <property type="entry name" value="ZINC FINGER BED DOMAIN-CONTAINING PROTEIN 4"/>
    <property type="match status" value="1"/>
</dbReference>
<evidence type="ECO:0000256" key="3">
    <source>
        <dbReference type="ARBA" id="ARBA00022771"/>
    </source>
</evidence>
<gene>
    <name evidence="6" type="ORF">JTE90_014230</name>
</gene>
<sequence length="280" mass="31376">MTIAGKVVTVVADNAANMKNAITVHLNLPYQPCIAHTLNLVVEDALKVSDTFKDLLQKCRGIVGHFKSSVTSTSKLKNAQIQLNIQPLSIKQDVPTRWNSTLHMLERLLKIKTPLTVAMADIESPPASLESSEWKVVEECVPLLKPIEAMTTELSGEKFDQIERLPIPQKACFFRPAFQKTAFGIEENSKKAETAVKSEVQRMISKNKSSSAVSTISKKSAAKESSIWDIFDARIELIQSNENPSVSSELLLRQYNEMPHVPRMENPMAFWKKQKIQCQN</sequence>
<dbReference type="GO" id="GO:0005634">
    <property type="term" value="C:nucleus"/>
    <property type="evidence" value="ECO:0007669"/>
    <property type="project" value="UniProtKB-SubCell"/>
</dbReference>
<accession>A0AAV6TRV7</accession>
<dbReference type="Proteomes" id="UP000827092">
    <property type="component" value="Unassembled WGS sequence"/>
</dbReference>
<evidence type="ECO:0000313" key="6">
    <source>
        <dbReference type="EMBL" id="KAG8174443.1"/>
    </source>
</evidence>
<keyword evidence="7" id="KW-1185">Reference proteome</keyword>
<protein>
    <submittedName>
        <fullName evidence="6">Uncharacterized protein</fullName>
    </submittedName>
</protein>
<keyword evidence="2" id="KW-0479">Metal-binding</keyword>
<keyword evidence="4" id="KW-0862">Zinc</keyword>
<proteinExistence type="predicted"/>
<evidence type="ECO:0000256" key="1">
    <source>
        <dbReference type="ARBA" id="ARBA00004123"/>
    </source>
</evidence>
<dbReference type="InterPro" id="IPR012337">
    <property type="entry name" value="RNaseH-like_sf"/>
</dbReference>
<comment type="subcellular location">
    <subcellularLocation>
        <location evidence="1">Nucleus</location>
    </subcellularLocation>
</comment>
<evidence type="ECO:0000256" key="5">
    <source>
        <dbReference type="ARBA" id="ARBA00023242"/>
    </source>
</evidence>
<reference evidence="6 7" key="1">
    <citation type="journal article" date="2022" name="Nat. Ecol. Evol.">
        <title>A masculinizing supergene underlies an exaggerated male reproductive morph in a spider.</title>
        <authorList>
            <person name="Hendrickx F."/>
            <person name="De Corte Z."/>
            <person name="Sonet G."/>
            <person name="Van Belleghem S.M."/>
            <person name="Kostlbacher S."/>
            <person name="Vangestel C."/>
        </authorList>
    </citation>
    <scope>NUCLEOTIDE SEQUENCE [LARGE SCALE GENOMIC DNA]</scope>
    <source>
        <strain evidence="6">W744_W776</strain>
    </source>
</reference>
<name>A0AAV6TRV7_9ARAC</name>
<dbReference type="PANTHER" id="PTHR46481:SF10">
    <property type="entry name" value="ZINC FINGER BED DOMAIN-CONTAINING PROTEIN 39"/>
    <property type="match status" value="1"/>
</dbReference>
<organism evidence="6 7">
    <name type="scientific">Oedothorax gibbosus</name>
    <dbReference type="NCBI Taxonomy" id="931172"/>
    <lineage>
        <taxon>Eukaryota</taxon>
        <taxon>Metazoa</taxon>
        <taxon>Ecdysozoa</taxon>
        <taxon>Arthropoda</taxon>
        <taxon>Chelicerata</taxon>
        <taxon>Arachnida</taxon>
        <taxon>Araneae</taxon>
        <taxon>Araneomorphae</taxon>
        <taxon>Entelegynae</taxon>
        <taxon>Araneoidea</taxon>
        <taxon>Linyphiidae</taxon>
        <taxon>Erigoninae</taxon>
        <taxon>Oedothorax</taxon>
    </lineage>
</organism>
<keyword evidence="5" id="KW-0539">Nucleus</keyword>
<keyword evidence="3" id="KW-0863">Zinc-finger</keyword>
<evidence type="ECO:0000256" key="2">
    <source>
        <dbReference type="ARBA" id="ARBA00022723"/>
    </source>
</evidence>
<dbReference type="AlphaFoldDB" id="A0AAV6TRV7"/>
<evidence type="ECO:0000313" key="7">
    <source>
        <dbReference type="Proteomes" id="UP000827092"/>
    </source>
</evidence>
<dbReference type="InterPro" id="IPR052035">
    <property type="entry name" value="ZnF_BED_domain_contain"/>
</dbReference>
<dbReference type="GO" id="GO:0008270">
    <property type="term" value="F:zinc ion binding"/>
    <property type="evidence" value="ECO:0007669"/>
    <property type="project" value="UniProtKB-KW"/>
</dbReference>
<evidence type="ECO:0000256" key="4">
    <source>
        <dbReference type="ARBA" id="ARBA00022833"/>
    </source>
</evidence>